<accession>A0A1D8NCS2</accession>
<proteinExistence type="predicted"/>
<evidence type="ECO:0000313" key="1">
    <source>
        <dbReference type="EMBL" id="AOW03431.1"/>
    </source>
</evidence>
<sequence>MRGETGLGESNEAIVFVRVYPEMFIRAHSTPDGQVVVKHKNRYSNGTRTIPCDLTNYGKLVDPLLASKVIYTCTLCTLFASYYVVATVC</sequence>
<dbReference type="EMBL" id="KZ858982">
    <property type="protein sequence ID" value="RDW26275.1"/>
    <property type="molecule type" value="Genomic_DNA"/>
</dbReference>
<dbReference type="EMBL" id="CP017556">
    <property type="protein sequence ID" value="AOW03431.1"/>
    <property type="molecule type" value="Genomic_DNA"/>
</dbReference>
<name>A0A1D8NCS2_YARLL</name>
<dbReference type="VEuPathDB" id="FungiDB:YALI1_D01786g"/>
<dbReference type="Proteomes" id="UP000256601">
    <property type="component" value="Unassembled WGS sequence"/>
</dbReference>
<evidence type="ECO:0000313" key="4">
    <source>
        <dbReference type="Proteomes" id="UP000256601"/>
    </source>
</evidence>
<dbReference type="VEuPathDB" id="FungiDB:YALI0_D01507g"/>
<reference evidence="2 4" key="2">
    <citation type="submission" date="2018-07" db="EMBL/GenBank/DDBJ databases">
        <title>Draft Genome Assemblies for Five Robust Yarrowia lipolytica Strains Exhibiting High Lipid Production and Pentose Sugar Utilization and Sugar Alcohol Secretion from Undetoxified Lignocellulosic Biomass Hydrolysates.</title>
        <authorList>
            <consortium name="DOE Joint Genome Institute"/>
            <person name="Walker C."/>
            <person name="Ryu S."/>
            <person name="Na H."/>
            <person name="Zane M."/>
            <person name="LaButti K."/>
            <person name="Lipzen A."/>
            <person name="Haridas S."/>
            <person name="Barry K."/>
            <person name="Grigoriev I.V."/>
            <person name="Quarterman J."/>
            <person name="Slininger P."/>
            <person name="Dien B."/>
            <person name="Trinh C.T."/>
        </authorList>
    </citation>
    <scope>NUCLEOTIDE SEQUENCE [LARGE SCALE GENOMIC DNA]</scope>
    <source>
        <strain evidence="2 4">YB392</strain>
    </source>
</reference>
<gene>
    <name evidence="2" type="ORF">B0I71DRAFT_96994</name>
    <name evidence="1" type="ORF">YALI1_D01786g</name>
</gene>
<organism evidence="1 3">
    <name type="scientific">Yarrowia lipolytica</name>
    <name type="common">Candida lipolytica</name>
    <dbReference type="NCBI Taxonomy" id="4952"/>
    <lineage>
        <taxon>Eukaryota</taxon>
        <taxon>Fungi</taxon>
        <taxon>Dikarya</taxon>
        <taxon>Ascomycota</taxon>
        <taxon>Saccharomycotina</taxon>
        <taxon>Dipodascomycetes</taxon>
        <taxon>Dipodascales</taxon>
        <taxon>Dipodascales incertae sedis</taxon>
        <taxon>Yarrowia</taxon>
    </lineage>
</organism>
<dbReference type="AlphaFoldDB" id="A0A1D8NCS2"/>
<dbReference type="Proteomes" id="UP000182444">
    <property type="component" value="Chromosome 1D"/>
</dbReference>
<evidence type="ECO:0000313" key="3">
    <source>
        <dbReference type="Proteomes" id="UP000182444"/>
    </source>
</evidence>
<evidence type="ECO:0000313" key="2">
    <source>
        <dbReference type="EMBL" id="RDW26275.1"/>
    </source>
</evidence>
<protein>
    <submittedName>
        <fullName evidence="1">Uncharacterized protein</fullName>
    </submittedName>
</protein>
<reference evidence="1 3" key="1">
    <citation type="journal article" date="2016" name="PLoS ONE">
        <title>Sequence Assembly of Yarrowia lipolytica Strain W29/CLIB89 Shows Transposable Element Diversity.</title>
        <authorList>
            <person name="Magnan C."/>
            <person name="Yu J."/>
            <person name="Chang I."/>
            <person name="Jahn E."/>
            <person name="Kanomata Y."/>
            <person name="Wu J."/>
            <person name="Zeller M."/>
            <person name="Oakes M."/>
            <person name="Baldi P."/>
            <person name="Sandmeyer S."/>
        </authorList>
    </citation>
    <scope>NUCLEOTIDE SEQUENCE [LARGE SCALE GENOMIC DNA]</scope>
    <source>
        <strain evidence="1">CLIB89</strain>
        <strain evidence="3">CLIB89(W29)</strain>
    </source>
</reference>